<reference evidence="2" key="1">
    <citation type="submission" date="2019-08" db="EMBL/GenBank/DDBJ databases">
        <authorList>
            <person name="Kucharzyk K."/>
            <person name="Murdoch R.W."/>
            <person name="Higgins S."/>
            <person name="Loffler F."/>
        </authorList>
    </citation>
    <scope>NUCLEOTIDE SEQUENCE</scope>
</reference>
<feature type="region of interest" description="Disordered" evidence="1">
    <location>
        <begin position="1"/>
        <end position="23"/>
    </location>
</feature>
<name>A0A645BX94_9ZZZZ</name>
<dbReference type="EMBL" id="VSSQ01021031">
    <property type="protein sequence ID" value="MPM66354.1"/>
    <property type="molecule type" value="Genomic_DNA"/>
</dbReference>
<accession>A0A645BX94</accession>
<organism evidence="2">
    <name type="scientific">bioreactor metagenome</name>
    <dbReference type="NCBI Taxonomy" id="1076179"/>
    <lineage>
        <taxon>unclassified sequences</taxon>
        <taxon>metagenomes</taxon>
        <taxon>ecological metagenomes</taxon>
    </lineage>
</organism>
<proteinExistence type="predicted"/>
<feature type="compositionally biased region" description="Basic and acidic residues" evidence="1">
    <location>
        <begin position="60"/>
        <end position="69"/>
    </location>
</feature>
<gene>
    <name evidence="2" type="ORF">SDC9_113261</name>
</gene>
<evidence type="ECO:0000256" key="1">
    <source>
        <dbReference type="SAM" id="MobiDB-lite"/>
    </source>
</evidence>
<feature type="region of interest" description="Disordered" evidence="1">
    <location>
        <begin position="55"/>
        <end position="75"/>
    </location>
</feature>
<comment type="caution">
    <text evidence="2">The sequence shown here is derived from an EMBL/GenBank/DDBJ whole genome shotgun (WGS) entry which is preliminary data.</text>
</comment>
<dbReference type="AlphaFoldDB" id="A0A645BX94"/>
<evidence type="ECO:0000313" key="2">
    <source>
        <dbReference type="EMBL" id="MPM66354.1"/>
    </source>
</evidence>
<sequence length="143" mass="16775">MRQHIQPRVGRHLRRHAHHKLRVQHRRGRQQTVVYHRVFDILFMIRNDGETAHLGARAARSRDRSERTGRNSPLTVREKDDRLRRVDRRTAAEHDDVIWLELHDARHPRGDGLYIRVGLHIGENLIFRSGALKIIGDIGYLAA</sequence>
<protein>
    <submittedName>
        <fullName evidence="2">Uncharacterized protein</fullName>
    </submittedName>
</protein>